<dbReference type="WBParaSite" id="SSLN_0000054001-mRNA-1">
    <property type="protein sequence ID" value="SSLN_0000054001-mRNA-1"/>
    <property type="gene ID" value="SSLN_0000054001"/>
</dbReference>
<sequence>MGGTPPKCSKPVLHNLRRRHQAQAQSNVEIDLPDQITQQLDDLRAQDDKAIVERRGCPLRKVIRSTALEVLGRGHRHHQDWFDDNDADVSNLLTEKNGLYKAYIDLRTDATKATFLRCYRIVN</sequence>
<dbReference type="AlphaFoldDB" id="A0A183S8G8"/>
<organism evidence="3">
    <name type="scientific">Schistocephalus solidus</name>
    <name type="common">Tapeworm</name>
    <dbReference type="NCBI Taxonomy" id="70667"/>
    <lineage>
        <taxon>Eukaryota</taxon>
        <taxon>Metazoa</taxon>
        <taxon>Spiralia</taxon>
        <taxon>Lophotrochozoa</taxon>
        <taxon>Platyhelminthes</taxon>
        <taxon>Cestoda</taxon>
        <taxon>Eucestoda</taxon>
        <taxon>Diphyllobothriidea</taxon>
        <taxon>Diphyllobothriidae</taxon>
        <taxon>Schistocephalus</taxon>
    </lineage>
</organism>
<evidence type="ECO:0000313" key="3">
    <source>
        <dbReference type="WBParaSite" id="SSLN_0000054001-mRNA-1"/>
    </source>
</evidence>
<name>A0A183S8G8_SCHSO</name>
<dbReference type="EMBL" id="UYSU01000391">
    <property type="protein sequence ID" value="VDL85728.1"/>
    <property type="molecule type" value="Genomic_DNA"/>
</dbReference>
<accession>A0A183S8G8</accession>
<reference evidence="1 2" key="2">
    <citation type="submission" date="2018-11" db="EMBL/GenBank/DDBJ databases">
        <authorList>
            <consortium name="Pathogen Informatics"/>
        </authorList>
    </citation>
    <scope>NUCLEOTIDE SEQUENCE [LARGE SCALE GENOMIC DNA]</scope>
    <source>
        <strain evidence="1 2">NST_G2</strain>
    </source>
</reference>
<gene>
    <name evidence="1" type="ORF">SSLN_LOCUS516</name>
</gene>
<reference evidence="3" key="1">
    <citation type="submission" date="2016-06" db="UniProtKB">
        <authorList>
            <consortium name="WormBaseParasite"/>
        </authorList>
    </citation>
    <scope>IDENTIFICATION</scope>
</reference>
<evidence type="ECO:0000313" key="1">
    <source>
        <dbReference type="EMBL" id="VDL85728.1"/>
    </source>
</evidence>
<protein>
    <submittedName>
        <fullName evidence="1 3">Uncharacterized protein</fullName>
    </submittedName>
</protein>
<keyword evidence="2" id="KW-1185">Reference proteome</keyword>
<proteinExistence type="predicted"/>
<evidence type="ECO:0000313" key="2">
    <source>
        <dbReference type="Proteomes" id="UP000275846"/>
    </source>
</evidence>
<dbReference type="Proteomes" id="UP000275846">
    <property type="component" value="Unassembled WGS sequence"/>
</dbReference>